<dbReference type="Proteomes" id="UP000294739">
    <property type="component" value="Unassembled WGS sequence"/>
</dbReference>
<dbReference type="CDD" id="cd05233">
    <property type="entry name" value="SDR_c"/>
    <property type="match status" value="1"/>
</dbReference>
<comment type="caution">
    <text evidence="3">The sequence shown here is derived from an EMBL/GenBank/DDBJ whole genome shotgun (WGS) entry which is preliminary data.</text>
</comment>
<evidence type="ECO:0000313" key="4">
    <source>
        <dbReference type="Proteomes" id="UP000294739"/>
    </source>
</evidence>
<reference evidence="3 4" key="1">
    <citation type="submission" date="2019-03" db="EMBL/GenBank/DDBJ databases">
        <title>Draft genome sequences of novel Actinobacteria.</title>
        <authorList>
            <person name="Sahin N."/>
            <person name="Ay H."/>
            <person name="Saygin H."/>
        </authorList>
    </citation>
    <scope>NUCLEOTIDE SEQUENCE [LARGE SCALE GENOMIC DNA]</scope>
    <source>
        <strain evidence="3 4">5K138</strain>
    </source>
</reference>
<sequence>MRVVVVTGGGAGIGRAAVERFANDGELVVALDRDAAALDDLAGRAADAGWTVRTQQLDVADDVAVGRRAAELAEEFETIDALVCAAGIQRYGTVEETSMELFDEVVGVNLRGVFATCHHLMPLLRADGGGSVVVVSSIQAYASQSGVAAYAATKGALLALVRSMAVDHARDGVRVNAVCPGSVDTPMLRWAAELFSDGRPADDVVAEWGRTHPLGRVARPGEVADAIAYLAGPQASFVTGTELVVDGGVRAALGVALPESTGGN</sequence>
<dbReference type="EMBL" id="SMKZ01000022">
    <property type="protein sequence ID" value="TDE08756.1"/>
    <property type="molecule type" value="Genomic_DNA"/>
</dbReference>
<dbReference type="Pfam" id="PF13561">
    <property type="entry name" value="adh_short_C2"/>
    <property type="match status" value="1"/>
</dbReference>
<accession>A0A4R5D5W3</accession>
<dbReference type="InterPro" id="IPR020904">
    <property type="entry name" value="Sc_DH/Rdtase_CS"/>
</dbReference>
<dbReference type="Gene3D" id="3.40.50.720">
    <property type="entry name" value="NAD(P)-binding Rossmann-like Domain"/>
    <property type="match status" value="1"/>
</dbReference>
<dbReference type="RefSeq" id="WP_131896404.1">
    <property type="nucleotide sequence ID" value="NZ_SMKZ01000022.1"/>
</dbReference>
<dbReference type="OrthoDB" id="7064009at2"/>
<name>A0A4R5D5W3_9ACTN</name>
<dbReference type="PRINTS" id="PR00080">
    <property type="entry name" value="SDRFAMILY"/>
</dbReference>
<gene>
    <name evidence="3" type="ORF">E1269_16435</name>
</gene>
<dbReference type="InParanoid" id="A0A4R5D5W3"/>
<dbReference type="InterPro" id="IPR036291">
    <property type="entry name" value="NAD(P)-bd_dom_sf"/>
</dbReference>
<dbReference type="AlphaFoldDB" id="A0A4R5D5W3"/>
<dbReference type="PANTHER" id="PTHR24321:SF8">
    <property type="entry name" value="ESTRADIOL 17-BETA-DEHYDROGENASE 8-RELATED"/>
    <property type="match status" value="1"/>
</dbReference>
<dbReference type="PANTHER" id="PTHR24321">
    <property type="entry name" value="DEHYDROGENASES, SHORT CHAIN"/>
    <property type="match status" value="1"/>
</dbReference>
<dbReference type="SUPFAM" id="SSF51735">
    <property type="entry name" value="NAD(P)-binding Rossmann-fold domains"/>
    <property type="match status" value="1"/>
</dbReference>
<keyword evidence="4" id="KW-1185">Reference proteome</keyword>
<dbReference type="PRINTS" id="PR00081">
    <property type="entry name" value="GDHRDH"/>
</dbReference>
<evidence type="ECO:0000256" key="2">
    <source>
        <dbReference type="ARBA" id="ARBA00023002"/>
    </source>
</evidence>
<protein>
    <submittedName>
        <fullName evidence="3">SDR family oxidoreductase</fullName>
    </submittedName>
</protein>
<organism evidence="3 4">
    <name type="scientific">Jiangella asiatica</name>
    <dbReference type="NCBI Taxonomy" id="2530372"/>
    <lineage>
        <taxon>Bacteria</taxon>
        <taxon>Bacillati</taxon>
        <taxon>Actinomycetota</taxon>
        <taxon>Actinomycetes</taxon>
        <taxon>Jiangellales</taxon>
        <taxon>Jiangellaceae</taxon>
        <taxon>Jiangella</taxon>
    </lineage>
</organism>
<comment type="similarity">
    <text evidence="1">Belongs to the short-chain dehydrogenases/reductases (SDR) family.</text>
</comment>
<proteinExistence type="inferred from homology"/>
<dbReference type="FunFam" id="3.40.50.720:FF:000084">
    <property type="entry name" value="Short-chain dehydrogenase reductase"/>
    <property type="match status" value="1"/>
</dbReference>
<dbReference type="InterPro" id="IPR002347">
    <property type="entry name" value="SDR_fam"/>
</dbReference>
<evidence type="ECO:0000256" key="1">
    <source>
        <dbReference type="ARBA" id="ARBA00006484"/>
    </source>
</evidence>
<keyword evidence="2" id="KW-0560">Oxidoreductase</keyword>
<dbReference type="GO" id="GO:0016491">
    <property type="term" value="F:oxidoreductase activity"/>
    <property type="evidence" value="ECO:0007669"/>
    <property type="project" value="UniProtKB-KW"/>
</dbReference>
<evidence type="ECO:0000313" key="3">
    <source>
        <dbReference type="EMBL" id="TDE08756.1"/>
    </source>
</evidence>
<dbReference type="PROSITE" id="PS00061">
    <property type="entry name" value="ADH_SHORT"/>
    <property type="match status" value="1"/>
</dbReference>